<reference evidence="2" key="1">
    <citation type="submission" date="2018-07" db="EMBL/GenBank/DDBJ databases">
        <title>Complete genome sequence of Sphingomonas bisphenolicum strain AO1, a bisphenol A degradative bacterium isolated from Japanese farm field.</title>
        <authorList>
            <person name="Murakami M."/>
            <person name="Koh M."/>
            <person name="Koba S."/>
            <person name="Matsumura Y."/>
        </authorList>
    </citation>
    <scope>NUCLEOTIDE SEQUENCE</scope>
    <source>
        <strain evidence="2">AO1</strain>
    </source>
</reference>
<proteinExistence type="predicted"/>
<keyword evidence="1" id="KW-1133">Transmembrane helix</keyword>
<accession>A0ABM7FYD8</accession>
<sequence>MVDWHPRPAAQIGLRLLGLALIASLALQGAALRALIRQSDLVTPVQLLLAATCFASASLGAALLLLGPDLWKPVAISPRWHGHAADARK</sequence>
<keyword evidence="1" id="KW-0472">Membrane</keyword>
<evidence type="ECO:0000313" key="2">
    <source>
        <dbReference type="EMBL" id="BBF67931.1"/>
    </source>
</evidence>
<feature type="transmembrane region" description="Helical" evidence="1">
    <location>
        <begin position="47"/>
        <end position="67"/>
    </location>
</feature>
<dbReference type="RefSeq" id="WP_224550183.1">
    <property type="nucleotide sequence ID" value="NZ_AP018817.1"/>
</dbReference>
<keyword evidence="1" id="KW-0812">Transmembrane</keyword>
<feature type="transmembrane region" description="Helical" evidence="1">
    <location>
        <begin position="12"/>
        <end position="35"/>
    </location>
</feature>
<dbReference type="EMBL" id="AP018817">
    <property type="protein sequence ID" value="BBF67931.1"/>
    <property type="molecule type" value="Genomic_DNA"/>
</dbReference>
<organism evidence="2 3">
    <name type="scientific">Sphingomonas bisphenolicum</name>
    <dbReference type="NCBI Taxonomy" id="296544"/>
    <lineage>
        <taxon>Bacteria</taxon>
        <taxon>Pseudomonadati</taxon>
        <taxon>Pseudomonadota</taxon>
        <taxon>Alphaproteobacteria</taxon>
        <taxon>Sphingomonadales</taxon>
        <taxon>Sphingomonadaceae</taxon>
        <taxon>Sphingomonas</taxon>
    </lineage>
</organism>
<protein>
    <submittedName>
        <fullName evidence="2">Uncharacterized protein</fullName>
    </submittedName>
</protein>
<name>A0ABM7FYD8_9SPHN</name>
<gene>
    <name evidence="2" type="ORF">SBA_ch1_01310</name>
</gene>
<dbReference type="Proteomes" id="UP001059971">
    <property type="component" value="Chromosome 1"/>
</dbReference>
<evidence type="ECO:0000313" key="3">
    <source>
        <dbReference type="Proteomes" id="UP001059971"/>
    </source>
</evidence>
<keyword evidence="3" id="KW-1185">Reference proteome</keyword>
<evidence type="ECO:0000256" key="1">
    <source>
        <dbReference type="SAM" id="Phobius"/>
    </source>
</evidence>